<feature type="compositionally biased region" description="Basic and acidic residues" evidence="1">
    <location>
        <begin position="55"/>
        <end position="78"/>
    </location>
</feature>
<proteinExistence type="predicted"/>
<feature type="region of interest" description="Disordered" evidence="1">
    <location>
        <begin position="27"/>
        <end position="103"/>
    </location>
</feature>
<organism evidence="2 3">
    <name type="scientific">Exaiptasia diaphana</name>
    <name type="common">Tropical sea anemone</name>
    <name type="synonym">Aiptasia pulchella</name>
    <dbReference type="NCBI Taxonomy" id="2652724"/>
    <lineage>
        <taxon>Eukaryota</taxon>
        <taxon>Metazoa</taxon>
        <taxon>Cnidaria</taxon>
        <taxon>Anthozoa</taxon>
        <taxon>Hexacorallia</taxon>
        <taxon>Actiniaria</taxon>
        <taxon>Aiptasiidae</taxon>
        <taxon>Exaiptasia</taxon>
    </lineage>
</organism>
<protein>
    <submittedName>
        <fullName evidence="2">Uncharacterized protein</fullName>
    </submittedName>
</protein>
<dbReference type="EnsemblMetazoa" id="XM_028659109.1">
    <property type="protein sequence ID" value="XP_028514910.1"/>
    <property type="gene ID" value="LOC110239267"/>
</dbReference>
<dbReference type="GeneID" id="110239267"/>
<sequence length="228" mass="25799">MKSSKFCLPQRKKAVFRGYNAPSLKRKDVTSKKLEDAAGRKKGTTHIDLTGDDYEMTKENVARPLFKKENDQTKRISDVDQDSESETVSMYEADTSESSKDHPLAPLEFYRNDKALPIYSDNNPDIKEIFRICVKRDVPTNRLVKQKPVRIKDTATFIVNQTVAGIKHPKDLDADDTPGAFNKKESTRFYQVETGEDGDLNISCEVSLTKDTNGVPVSGMYRRRQGKA</sequence>
<dbReference type="Proteomes" id="UP000887567">
    <property type="component" value="Unplaced"/>
</dbReference>
<name>A0A913YHR3_EXADI</name>
<dbReference type="OrthoDB" id="10451166at2759"/>
<reference evidence="2" key="1">
    <citation type="submission" date="2022-11" db="UniProtKB">
        <authorList>
            <consortium name="EnsemblMetazoa"/>
        </authorList>
    </citation>
    <scope>IDENTIFICATION</scope>
</reference>
<keyword evidence="3" id="KW-1185">Reference proteome</keyword>
<feature type="compositionally biased region" description="Basic and acidic residues" evidence="1">
    <location>
        <begin position="27"/>
        <end position="39"/>
    </location>
</feature>
<accession>A0A913YHR3</accession>
<evidence type="ECO:0000256" key="1">
    <source>
        <dbReference type="SAM" id="MobiDB-lite"/>
    </source>
</evidence>
<evidence type="ECO:0000313" key="3">
    <source>
        <dbReference type="Proteomes" id="UP000887567"/>
    </source>
</evidence>
<dbReference type="AlphaFoldDB" id="A0A913YHR3"/>
<evidence type="ECO:0000313" key="2">
    <source>
        <dbReference type="EnsemblMetazoa" id="XP_028514910.1"/>
    </source>
</evidence>
<dbReference type="RefSeq" id="XP_028514910.1">
    <property type="nucleotide sequence ID" value="XM_028659109.1"/>
</dbReference>